<protein>
    <submittedName>
        <fullName evidence="1">Uncharacterized protein</fullName>
    </submittedName>
</protein>
<evidence type="ECO:0000313" key="1">
    <source>
        <dbReference type="EMBL" id="KAF3961149.1"/>
    </source>
</evidence>
<dbReference type="AlphaFoldDB" id="A0A8J4R748"/>
<sequence length="82" mass="9265">MEENQTTSLNICSVLVPEDLLHIHRSSTFLQLLSLASVKCVGQRVETLLRSESVEVVDRVLKLWKGCEEERETTRVGKIAVL</sequence>
<reference evidence="1" key="1">
    <citation type="submission" date="2020-03" db="EMBL/GenBank/DDBJ databases">
        <title>Castanea mollissima Vanexum genome sequencing.</title>
        <authorList>
            <person name="Staton M."/>
        </authorList>
    </citation>
    <scope>NUCLEOTIDE SEQUENCE</scope>
    <source>
        <tissue evidence="1">Leaf</tissue>
    </source>
</reference>
<evidence type="ECO:0000313" key="2">
    <source>
        <dbReference type="Proteomes" id="UP000737018"/>
    </source>
</evidence>
<comment type="caution">
    <text evidence="1">The sequence shown here is derived from an EMBL/GenBank/DDBJ whole genome shotgun (WGS) entry which is preliminary data.</text>
</comment>
<proteinExistence type="predicted"/>
<organism evidence="1 2">
    <name type="scientific">Castanea mollissima</name>
    <name type="common">Chinese chestnut</name>
    <dbReference type="NCBI Taxonomy" id="60419"/>
    <lineage>
        <taxon>Eukaryota</taxon>
        <taxon>Viridiplantae</taxon>
        <taxon>Streptophyta</taxon>
        <taxon>Embryophyta</taxon>
        <taxon>Tracheophyta</taxon>
        <taxon>Spermatophyta</taxon>
        <taxon>Magnoliopsida</taxon>
        <taxon>eudicotyledons</taxon>
        <taxon>Gunneridae</taxon>
        <taxon>Pentapetalae</taxon>
        <taxon>rosids</taxon>
        <taxon>fabids</taxon>
        <taxon>Fagales</taxon>
        <taxon>Fagaceae</taxon>
        <taxon>Castanea</taxon>
    </lineage>
</organism>
<dbReference type="OrthoDB" id="10518751at2759"/>
<name>A0A8J4R748_9ROSI</name>
<dbReference type="Proteomes" id="UP000737018">
    <property type="component" value="Unassembled WGS sequence"/>
</dbReference>
<dbReference type="EMBL" id="JRKL02001958">
    <property type="protein sequence ID" value="KAF3961149.1"/>
    <property type="molecule type" value="Genomic_DNA"/>
</dbReference>
<accession>A0A8J4R748</accession>
<keyword evidence="2" id="KW-1185">Reference proteome</keyword>
<gene>
    <name evidence="1" type="ORF">CMV_014199</name>
</gene>